<evidence type="ECO:0000313" key="2">
    <source>
        <dbReference type="EMBL" id="KAJ3607735.1"/>
    </source>
</evidence>
<feature type="compositionally biased region" description="Basic and acidic residues" evidence="1">
    <location>
        <begin position="171"/>
        <end position="187"/>
    </location>
</feature>
<feature type="region of interest" description="Disordered" evidence="1">
    <location>
        <begin position="156"/>
        <end position="187"/>
    </location>
</feature>
<feature type="region of interest" description="Disordered" evidence="1">
    <location>
        <begin position="72"/>
        <end position="91"/>
    </location>
</feature>
<comment type="caution">
    <text evidence="2">The sequence shown here is derived from an EMBL/GenBank/DDBJ whole genome shotgun (WGS) entry which is preliminary data.</text>
</comment>
<gene>
    <name evidence="2" type="ORF">NHX12_024786</name>
</gene>
<dbReference type="Proteomes" id="UP001148018">
    <property type="component" value="Unassembled WGS sequence"/>
</dbReference>
<name>A0A9Q0IRN2_9TELE</name>
<dbReference type="EMBL" id="JANIIK010000040">
    <property type="protein sequence ID" value="KAJ3607735.1"/>
    <property type="molecule type" value="Genomic_DNA"/>
</dbReference>
<evidence type="ECO:0000256" key="1">
    <source>
        <dbReference type="SAM" id="MobiDB-lite"/>
    </source>
</evidence>
<organism evidence="2 3">
    <name type="scientific">Muraenolepis orangiensis</name>
    <name type="common">Patagonian moray cod</name>
    <dbReference type="NCBI Taxonomy" id="630683"/>
    <lineage>
        <taxon>Eukaryota</taxon>
        <taxon>Metazoa</taxon>
        <taxon>Chordata</taxon>
        <taxon>Craniata</taxon>
        <taxon>Vertebrata</taxon>
        <taxon>Euteleostomi</taxon>
        <taxon>Actinopterygii</taxon>
        <taxon>Neopterygii</taxon>
        <taxon>Teleostei</taxon>
        <taxon>Neoteleostei</taxon>
        <taxon>Acanthomorphata</taxon>
        <taxon>Zeiogadaria</taxon>
        <taxon>Gadariae</taxon>
        <taxon>Gadiformes</taxon>
        <taxon>Muraenolepidoidei</taxon>
        <taxon>Muraenolepididae</taxon>
        <taxon>Muraenolepis</taxon>
    </lineage>
</organism>
<keyword evidence="3" id="KW-1185">Reference proteome</keyword>
<protein>
    <submittedName>
        <fullName evidence="2">Uncharacterized protein</fullName>
    </submittedName>
</protein>
<proteinExistence type="predicted"/>
<accession>A0A9Q0IRN2</accession>
<reference evidence="2" key="1">
    <citation type="submission" date="2022-07" db="EMBL/GenBank/DDBJ databases">
        <title>Chromosome-level genome of Muraenolepis orangiensis.</title>
        <authorList>
            <person name="Kim J."/>
        </authorList>
    </citation>
    <scope>NUCLEOTIDE SEQUENCE</scope>
    <source>
        <strain evidence="2">KU_S4_2022</strain>
        <tissue evidence="2">Muscle</tissue>
    </source>
</reference>
<sequence>MDESFSADNSPSLAFLMAGTGAGGAARGPADAVIRGHFAFILGWSGGPKRVVDLSEVPASILGYNPDGQPRFWAQQSTHHGGSEAGGEMRGGSKAVGVAQAADALDLHTRIRQAGSRLAVGTLNYSVSLTVRWGDEGRQTPRCGQRWPGDFSEAPEKCKHGGGGGKAGFNETDHVNDHDVRKPEKGRIGDGVDPFIALRPSSRQVYLFVVS</sequence>
<dbReference type="AlphaFoldDB" id="A0A9Q0IRN2"/>
<evidence type="ECO:0000313" key="3">
    <source>
        <dbReference type="Proteomes" id="UP001148018"/>
    </source>
</evidence>